<dbReference type="Proteomes" id="UP000597853">
    <property type="component" value="Unassembled WGS sequence"/>
</dbReference>
<sequence>MLEDDGGRAAWLESKRLLTSPKRHIVTLRRLLAEDEDALLLYDYDLISDPQTVAIVRAQQRAAGQRHRRLRRLATRDRGTTNPRRRGRGRAMRLGEHR</sequence>
<proteinExistence type="predicted"/>
<feature type="region of interest" description="Disordered" evidence="1">
    <location>
        <begin position="66"/>
        <end position="98"/>
    </location>
</feature>
<keyword evidence="3" id="KW-1185">Reference proteome</keyword>
<gene>
    <name evidence="2" type="ORF">GCM10010285_21380</name>
</gene>
<dbReference type="EMBL" id="BMTX01000004">
    <property type="protein sequence ID" value="GGS41647.1"/>
    <property type="molecule type" value="Genomic_DNA"/>
</dbReference>
<comment type="caution">
    <text evidence="2">The sequence shown here is derived from an EMBL/GenBank/DDBJ whole genome shotgun (WGS) entry which is preliminary data.</text>
</comment>
<evidence type="ECO:0000313" key="2">
    <source>
        <dbReference type="EMBL" id="GGS41647.1"/>
    </source>
</evidence>
<name>A0ABQ2SVF1_STREZ</name>
<accession>A0ABQ2SVF1</accession>
<protein>
    <submittedName>
        <fullName evidence="2">Uncharacterized protein</fullName>
    </submittedName>
</protein>
<evidence type="ECO:0000313" key="3">
    <source>
        <dbReference type="Proteomes" id="UP000597853"/>
    </source>
</evidence>
<reference evidence="3" key="1">
    <citation type="journal article" date="2019" name="Int. J. Syst. Evol. Microbiol.">
        <title>The Global Catalogue of Microorganisms (GCM) 10K type strain sequencing project: providing services to taxonomists for standard genome sequencing and annotation.</title>
        <authorList>
            <consortium name="The Broad Institute Genomics Platform"/>
            <consortium name="The Broad Institute Genome Sequencing Center for Infectious Disease"/>
            <person name="Wu L."/>
            <person name="Ma J."/>
        </authorList>
    </citation>
    <scope>NUCLEOTIDE SEQUENCE [LARGE SCALE GENOMIC DNA]</scope>
    <source>
        <strain evidence="3">JCM 4416</strain>
    </source>
</reference>
<organism evidence="2 3">
    <name type="scientific">Streptomyces pseudogriseolus</name>
    <name type="common">Streptomyces gancidicus</name>
    <name type="synonym">Streptomyces rubiginosus</name>
    <dbReference type="NCBI Taxonomy" id="36817"/>
    <lineage>
        <taxon>Bacteria</taxon>
        <taxon>Bacillati</taxon>
        <taxon>Actinomycetota</taxon>
        <taxon>Actinomycetes</taxon>
        <taxon>Kitasatosporales</taxon>
        <taxon>Streptomycetaceae</taxon>
        <taxon>Streptomyces</taxon>
        <taxon>Streptomyces pseudogriseolus group</taxon>
    </lineage>
</organism>
<evidence type="ECO:0000256" key="1">
    <source>
        <dbReference type="SAM" id="MobiDB-lite"/>
    </source>
</evidence>